<proteinExistence type="predicted"/>
<dbReference type="SUPFAM" id="SSF53474">
    <property type="entry name" value="alpha/beta-Hydrolases"/>
    <property type="match status" value="1"/>
</dbReference>
<dbReference type="GO" id="GO:0016787">
    <property type="term" value="F:hydrolase activity"/>
    <property type="evidence" value="ECO:0007669"/>
    <property type="project" value="UniProtKB-KW"/>
</dbReference>
<dbReference type="InterPro" id="IPR050300">
    <property type="entry name" value="GDXG_lipolytic_enzyme"/>
</dbReference>
<dbReference type="EMBL" id="JRVC01000005">
    <property type="protein sequence ID" value="KHS48085.1"/>
    <property type="molecule type" value="Genomic_DNA"/>
</dbReference>
<dbReference type="PANTHER" id="PTHR48081">
    <property type="entry name" value="AB HYDROLASE SUPERFAMILY PROTEIN C4A8.06C"/>
    <property type="match status" value="1"/>
</dbReference>
<dbReference type="Proteomes" id="UP000031338">
    <property type="component" value="Unassembled WGS sequence"/>
</dbReference>
<sequence length="360" mass="37970">MNFTRRTAGAAALATALMPSLLGARERGGAAVLGKAAVTPMTLLDPELRDGAKLILAQPLPDPLDHAAIVAMRKAAPPPPEILPAPAPAVDFRMIPGSHGHPPVKVAVIGAGRKTELRPAVLHIHGGGFIVGRMADTIPASQQLAQEFDCIVVEVDYRLSPEARFPGPLEDCHAALAWVHENADDLGVDRARIAVKGESAGGGLAAMLALAARDRRSVPLCCQILIYPMLDDRTGSTRRVPDFIGTIGWNETGNVVGWSSLLGQPAGQTKVPAGAVPARMPNLEGLPRTFIGVGSLDLFVEEDMIYAQRLVQAGVPTELLVSPGAFHGFDFVVPDANVSRAFASAWKRTLRMAFARPAAA</sequence>
<name>A0A0B9AFL1_9SPHN</name>
<dbReference type="Gene3D" id="3.40.50.1820">
    <property type="entry name" value="alpha/beta hydrolase"/>
    <property type="match status" value="1"/>
</dbReference>
<evidence type="ECO:0000313" key="4">
    <source>
        <dbReference type="Proteomes" id="UP000031338"/>
    </source>
</evidence>
<dbReference type="InterPro" id="IPR013094">
    <property type="entry name" value="AB_hydrolase_3"/>
</dbReference>
<accession>A0A0B9AFL1</accession>
<evidence type="ECO:0000313" key="3">
    <source>
        <dbReference type="EMBL" id="KHS48085.1"/>
    </source>
</evidence>
<gene>
    <name evidence="3" type="ORF">NJ75_01273</name>
</gene>
<reference evidence="3 4" key="1">
    <citation type="submission" date="2014-10" db="EMBL/GenBank/DDBJ databases">
        <title>Draft genome sequence of Novosphingobium subterraneum DSM 12447.</title>
        <authorList>
            <person name="Gan H.M."/>
            <person name="Gan H.Y."/>
            <person name="Savka M.A."/>
        </authorList>
    </citation>
    <scope>NUCLEOTIDE SEQUENCE [LARGE SCALE GENOMIC DNA]</scope>
    <source>
        <strain evidence="3 4">DSM 12447</strain>
    </source>
</reference>
<protein>
    <submittedName>
        <fullName evidence="3">Esterase/lipase</fullName>
    </submittedName>
</protein>
<comment type="caution">
    <text evidence="3">The sequence shown here is derived from an EMBL/GenBank/DDBJ whole genome shotgun (WGS) entry which is preliminary data.</text>
</comment>
<keyword evidence="4" id="KW-1185">Reference proteome</keyword>
<evidence type="ECO:0000259" key="2">
    <source>
        <dbReference type="Pfam" id="PF07859"/>
    </source>
</evidence>
<dbReference type="STRING" id="48936.NJ75_01273"/>
<dbReference type="AlphaFoldDB" id="A0A0B9AFL1"/>
<evidence type="ECO:0000256" key="1">
    <source>
        <dbReference type="ARBA" id="ARBA00022801"/>
    </source>
</evidence>
<feature type="domain" description="Alpha/beta hydrolase fold-3" evidence="2">
    <location>
        <begin position="121"/>
        <end position="329"/>
    </location>
</feature>
<dbReference type="PANTHER" id="PTHR48081:SF8">
    <property type="entry name" value="ALPHA_BETA HYDROLASE FOLD-3 DOMAIN-CONTAINING PROTEIN-RELATED"/>
    <property type="match status" value="1"/>
</dbReference>
<dbReference type="Pfam" id="PF07859">
    <property type="entry name" value="Abhydrolase_3"/>
    <property type="match status" value="1"/>
</dbReference>
<dbReference type="InterPro" id="IPR029058">
    <property type="entry name" value="AB_hydrolase_fold"/>
</dbReference>
<keyword evidence="1" id="KW-0378">Hydrolase</keyword>
<organism evidence="3 4">
    <name type="scientific">Novosphingobium subterraneum</name>
    <dbReference type="NCBI Taxonomy" id="48936"/>
    <lineage>
        <taxon>Bacteria</taxon>
        <taxon>Pseudomonadati</taxon>
        <taxon>Pseudomonadota</taxon>
        <taxon>Alphaproteobacteria</taxon>
        <taxon>Sphingomonadales</taxon>
        <taxon>Sphingomonadaceae</taxon>
        <taxon>Novosphingobium</taxon>
    </lineage>
</organism>